<protein>
    <recommendedName>
        <fullName evidence="3">Prevent-host-death family protein</fullName>
    </recommendedName>
</protein>
<accession>A0ABP6D165</accession>
<comment type="caution">
    <text evidence="1">The sequence shown here is derived from an EMBL/GenBank/DDBJ whole genome shotgun (WGS) entry which is preliminary data.</text>
</comment>
<proteinExistence type="predicted"/>
<keyword evidence="2" id="KW-1185">Reference proteome</keyword>
<dbReference type="EMBL" id="BAAARJ010000018">
    <property type="protein sequence ID" value="GAA2629493.1"/>
    <property type="molecule type" value="Genomic_DNA"/>
</dbReference>
<evidence type="ECO:0000313" key="2">
    <source>
        <dbReference type="Proteomes" id="UP001501447"/>
    </source>
</evidence>
<dbReference type="Proteomes" id="UP001501447">
    <property type="component" value="Unassembled WGS sequence"/>
</dbReference>
<reference evidence="2" key="1">
    <citation type="journal article" date="2019" name="Int. J. Syst. Evol. Microbiol.">
        <title>The Global Catalogue of Microorganisms (GCM) 10K type strain sequencing project: providing services to taxonomists for standard genome sequencing and annotation.</title>
        <authorList>
            <consortium name="The Broad Institute Genomics Platform"/>
            <consortium name="The Broad Institute Genome Sequencing Center for Infectious Disease"/>
            <person name="Wu L."/>
            <person name="Ma J."/>
        </authorList>
    </citation>
    <scope>NUCLEOTIDE SEQUENCE [LARGE SCALE GENOMIC DNA]</scope>
    <source>
        <strain evidence="2">JCM 16373</strain>
    </source>
</reference>
<organism evidence="1 2">
    <name type="scientific">Streptomyces axinellae</name>
    <dbReference type="NCBI Taxonomy" id="552788"/>
    <lineage>
        <taxon>Bacteria</taxon>
        <taxon>Bacillati</taxon>
        <taxon>Actinomycetota</taxon>
        <taxon>Actinomycetes</taxon>
        <taxon>Kitasatosporales</taxon>
        <taxon>Streptomycetaceae</taxon>
        <taxon>Streptomyces</taxon>
    </lineage>
</organism>
<name>A0ABP6D165_9ACTN</name>
<gene>
    <name evidence="1" type="ORF">GCM10009863_51040</name>
</gene>
<sequence length="74" mass="7999">MDPNVEDQPIAVARANISKLHNAVQLLRRVYFLTSRGTREAAVVPVDLGELIQRVGGPDSAVAILKAHLDDVTP</sequence>
<evidence type="ECO:0008006" key="3">
    <source>
        <dbReference type="Google" id="ProtNLM"/>
    </source>
</evidence>
<evidence type="ECO:0000313" key="1">
    <source>
        <dbReference type="EMBL" id="GAA2629493.1"/>
    </source>
</evidence>
<dbReference type="RefSeq" id="WP_344568837.1">
    <property type="nucleotide sequence ID" value="NZ_BAAARJ010000018.1"/>
</dbReference>